<sequence>MLREIKKYRWMYFLLIPGIIFFFVFKYIPMYGLKIAFLDYNQYAPDKSTFVGFAHFIELFQKDAFLDVLQNTIIISLLKLIIGFPIPIILALMLNEISNLLFKKVSQTLLYLPHFISWVIMAGIIGALLDPTNGAITQWLQALTGEKIMVMTDPDYFVPMLVISDIYKGMGWGTIIYFAAISGVDAELYEAAWIDGAGRFKQVMNITLPSIMPTIVIVFILNCGNILNAGFDQIFMMYSTFVYDVADIIDTYVYRMGIVNSDYAFSTAAGMFKSVVALIMITVVNEVAKKLGNEGLW</sequence>
<evidence type="ECO:0000313" key="2">
    <source>
        <dbReference type="Proteomes" id="UP000188605"/>
    </source>
</evidence>
<accession>A0ACC8XC91</accession>
<gene>
    <name evidence="1" type="ORF">AN396_05855</name>
</gene>
<organism evidence="1 2">
    <name type="scientific">Candidatus Epulonipiscium fishelsonii</name>
    <dbReference type="NCBI Taxonomy" id="77094"/>
    <lineage>
        <taxon>Bacteria</taxon>
        <taxon>Bacillati</taxon>
        <taxon>Bacillota</taxon>
        <taxon>Clostridia</taxon>
        <taxon>Lachnospirales</taxon>
        <taxon>Lachnospiraceae</taxon>
        <taxon>Candidatus Epulonipiscium</taxon>
    </lineage>
</organism>
<protein>
    <submittedName>
        <fullName evidence="1">Protein lplB</fullName>
    </submittedName>
</protein>
<name>A0ACC8XC91_9FIRM</name>
<dbReference type="Proteomes" id="UP000188605">
    <property type="component" value="Unassembled WGS sequence"/>
</dbReference>
<proteinExistence type="predicted"/>
<reference evidence="1" key="1">
    <citation type="submission" date="2016-08" db="EMBL/GenBank/DDBJ databases">
        <authorList>
            <person name="Ngugi D.K."/>
            <person name="Miyake S."/>
            <person name="Stingl U."/>
        </authorList>
    </citation>
    <scope>NUCLEOTIDE SEQUENCE</scope>
    <source>
        <strain evidence="1">SCG-B11WGA-EpuloA1</strain>
    </source>
</reference>
<keyword evidence="2" id="KW-1185">Reference proteome</keyword>
<evidence type="ECO:0000313" key="1">
    <source>
        <dbReference type="EMBL" id="ONI40499.1"/>
    </source>
</evidence>
<dbReference type="EMBL" id="LJDB01000050">
    <property type="protein sequence ID" value="ONI40499.1"/>
    <property type="molecule type" value="Genomic_DNA"/>
</dbReference>
<comment type="caution">
    <text evidence="1">The sequence shown here is derived from an EMBL/GenBank/DDBJ whole genome shotgun (WGS) entry which is preliminary data.</text>
</comment>